<gene>
    <name evidence="8" type="ORF">OJ962_12835</name>
</gene>
<evidence type="ECO:0000259" key="7">
    <source>
        <dbReference type="Pfam" id="PF04932"/>
    </source>
</evidence>
<dbReference type="PANTHER" id="PTHR37422">
    <property type="entry name" value="TEICHURONIC ACID BIOSYNTHESIS PROTEIN TUAE"/>
    <property type="match status" value="1"/>
</dbReference>
<feature type="transmembrane region" description="Helical" evidence="6">
    <location>
        <begin position="409"/>
        <end position="426"/>
    </location>
</feature>
<feature type="transmembrane region" description="Helical" evidence="6">
    <location>
        <begin position="44"/>
        <end position="61"/>
    </location>
</feature>
<keyword evidence="8" id="KW-0436">Ligase</keyword>
<feature type="transmembrane region" description="Helical" evidence="6">
    <location>
        <begin position="273"/>
        <end position="306"/>
    </location>
</feature>
<feature type="region of interest" description="Disordered" evidence="5">
    <location>
        <begin position="491"/>
        <end position="545"/>
    </location>
</feature>
<evidence type="ECO:0000256" key="1">
    <source>
        <dbReference type="ARBA" id="ARBA00004141"/>
    </source>
</evidence>
<dbReference type="RefSeq" id="WP_202957865.1">
    <property type="nucleotide sequence ID" value="NZ_JAPCID010000015.1"/>
</dbReference>
<evidence type="ECO:0000256" key="6">
    <source>
        <dbReference type="SAM" id="Phobius"/>
    </source>
</evidence>
<keyword evidence="4 6" id="KW-0472">Membrane</keyword>
<evidence type="ECO:0000256" key="2">
    <source>
        <dbReference type="ARBA" id="ARBA00022692"/>
    </source>
</evidence>
<feature type="domain" description="O-antigen ligase-related" evidence="7">
    <location>
        <begin position="276"/>
        <end position="418"/>
    </location>
</feature>
<feature type="transmembrane region" description="Helical" evidence="6">
    <location>
        <begin position="438"/>
        <end position="456"/>
    </location>
</feature>
<organism evidence="8 9">
    <name type="scientific">Solirubrobacter deserti</name>
    <dbReference type="NCBI Taxonomy" id="2282478"/>
    <lineage>
        <taxon>Bacteria</taxon>
        <taxon>Bacillati</taxon>
        <taxon>Actinomycetota</taxon>
        <taxon>Thermoleophilia</taxon>
        <taxon>Solirubrobacterales</taxon>
        <taxon>Solirubrobacteraceae</taxon>
        <taxon>Solirubrobacter</taxon>
    </lineage>
</organism>
<feature type="transmembrane region" description="Helical" evidence="6">
    <location>
        <begin position="157"/>
        <end position="174"/>
    </location>
</feature>
<accession>A0ABT4RIS3</accession>
<evidence type="ECO:0000256" key="5">
    <source>
        <dbReference type="SAM" id="MobiDB-lite"/>
    </source>
</evidence>
<feature type="transmembrane region" description="Helical" evidence="6">
    <location>
        <begin position="20"/>
        <end position="38"/>
    </location>
</feature>
<feature type="transmembrane region" description="Helical" evidence="6">
    <location>
        <begin position="99"/>
        <end position="116"/>
    </location>
</feature>
<dbReference type="InterPro" id="IPR051533">
    <property type="entry name" value="WaaL-like"/>
</dbReference>
<keyword evidence="2 6" id="KW-0812">Transmembrane</keyword>
<proteinExistence type="predicted"/>
<keyword evidence="3 6" id="KW-1133">Transmembrane helix</keyword>
<dbReference type="PANTHER" id="PTHR37422:SF13">
    <property type="entry name" value="LIPOPOLYSACCHARIDE BIOSYNTHESIS PROTEIN PA4999-RELATED"/>
    <property type="match status" value="1"/>
</dbReference>
<name>A0ABT4RIS3_9ACTN</name>
<comment type="subcellular location">
    <subcellularLocation>
        <location evidence="1">Membrane</location>
        <topology evidence="1">Multi-pass membrane protein</topology>
    </subcellularLocation>
</comment>
<keyword evidence="9" id="KW-1185">Reference proteome</keyword>
<dbReference type="EMBL" id="JAPCID010000015">
    <property type="protein sequence ID" value="MDA0138380.1"/>
    <property type="molecule type" value="Genomic_DNA"/>
</dbReference>
<comment type="caution">
    <text evidence="8">The sequence shown here is derived from an EMBL/GenBank/DDBJ whole genome shotgun (WGS) entry which is preliminary data.</text>
</comment>
<feature type="transmembrane region" description="Helical" evidence="6">
    <location>
        <begin position="249"/>
        <end position="266"/>
    </location>
</feature>
<evidence type="ECO:0000256" key="3">
    <source>
        <dbReference type="ARBA" id="ARBA00022989"/>
    </source>
</evidence>
<feature type="transmembrane region" description="Helical" evidence="6">
    <location>
        <begin position="128"/>
        <end position="145"/>
    </location>
</feature>
<sequence>MAALAQSGPSEPTAVERRAGIALVMVALACLVGGVGGAGNMKTAILGGAVGTVLLAGALVVRRPFLPWDRVLMVLVLVILFIPLRRYKFPGDAGISLEPYRLLVALIVAGWLGALLVDSRVRVRKSGIDGTLACILLVVVGSVLTNPERAGPLQSEVLKAVTFLASFMVVFYVVVSVVRTQSAIDLLAKTLVMGGAIIGLLAIVESRTGFSPFAYVDKVIPILVGDPSFESGLGRGSATRTVGPAEHPIALSAVLVMLIPLGVYVTRVSSSKWYFAVAAITLGVLSTVSRTGIMMLLTLLIVFFWLRTAEMKRMWPLLLPVILVTQIAMPGTLGSLKESFFPEGGLVGQQSALAGDCASSGRVADIGPTLAEVAKKPFLGYGYGTRVISGPSSNACILDNQWLGTTYEVGYFGLVAWLLLFTRVARRFGRGSKYDDSPAGWLQVAVTASVTAYAVGSVTFDALGFSQVTFVLFLILGLAAAARMNAREADAAAQSTPIRGRGDSARRTARRLPRLASPPPRVTSAWDSPPSTTPSRSKKATWADR</sequence>
<protein>
    <submittedName>
        <fullName evidence="8">O-antigen ligase family protein</fullName>
    </submittedName>
</protein>
<evidence type="ECO:0000256" key="4">
    <source>
        <dbReference type="ARBA" id="ARBA00023136"/>
    </source>
</evidence>
<dbReference type="InterPro" id="IPR007016">
    <property type="entry name" value="O-antigen_ligase-rel_domated"/>
</dbReference>
<reference evidence="8" key="1">
    <citation type="submission" date="2022-10" db="EMBL/GenBank/DDBJ databases">
        <title>The WGS of Solirubrobacter sp. CPCC 204708.</title>
        <authorList>
            <person name="Jiang Z."/>
        </authorList>
    </citation>
    <scope>NUCLEOTIDE SEQUENCE</scope>
    <source>
        <strain evidence="8">CPCC 204708</strain>
    </source>
</reference>
<feature type="transmembrane region" description="Helical" evidence="6">
    <location>
        <begin position="186"/>
        <end position="204"/>
    </location>
</feature>
<dbReference type="GO" id="GO:0016874">
    <property type="term" value="F:ligase activity"/>
    <property type="evidence" value="ECO:0007669"/>
    <property type="project" value="UniProtKB-KW"/>
</dbReference>
<feature type="transmembrane region" description="Helical" evidence="6">
    <location>
        <begin position="462"/>
        <end position="482"/>
    </location>
</feature>
<evidence type="ECO:0000313" key="8">
    <source>
        <dbReference type="EMBL" id="MDA0138380.1"/>
    </source>
</evidence>
<dbReference type="Proteomes" id="UP001147700">
    <property type="component" value="Unassembled WGS sequence"/>
</dbReference>
<dbReference type="Pfam" id="PF04932">
    <property type="entry name" value="Wzy_C"/>
    <property type="match status" value="1"/>
</dbReference>
<evidence type="ECO:0000313" key="9">
    <source>
        <dbReference type="Proteomes" id="UP001147700"/>
    </source>
</evidence>
<feature type="transmembrane region" description="Helical" evidence="6">
    <location>
        <begin position="68"/>
        <end position="87"/>
    </location>
</feature>